<feature type="transmembrane region" description="Helical" evidence="1">
    <location>
        <begin position="14"/>
        <end position="34"/>
    </location>
</feature>
<accession>A0ABN1GIN8</accession>
<keyword evidence="1" id="KW-0472">Membrane</keyword>
<dbReference type="Proteomes" id="UP001500957">
    <property type="component" value="Unassembled WGS sequence"/>
</dbReference>
<evidence type="ECO:0000313" key="3">
    <source>
        <dbReference type="Proteomes" id="UP001500957"/>
    </source>
</evidence>
<protein>
    <submittedName>
        <fullName evidence="2">Uncharacterized protein</fullName>
    </submittedName>
</protein>
<evidence type="ECO:0000313" key="2">
    <source>
        <dbReference type="EMBL" id="GAA0612276.1"/>
    </source>
</evidence>
<sequence length="94" mass="10422">MEIMKLVRVQWDRGIAIAAAIGGLLVLLIGYLGVSDTEYVAKQMPYFISAGVFGIFLLSISAVAWLSADLRDEWREIHALRELVEIDMAARGVK</sequence>
<reference evidence="2 3" key="1">
    <citation type="journal article" date="2019" name="Int. J. Syst. Evol. Microbiol.">
        <title>The Global Catalogue of Microorganisms (GCM) 10K type strain sequencing project: providing services to taxonomists for standard genome sequencing and annotation.</title>
        <authorList>
            <consortium name="The Broad Institute Genomics Platform"/>
            <consortium name="The Broad Institute Genome Sequencing Center for Infectious Disease"/>
            <person name="Wu L."/>
            <person name="Ma J."/>
        </authorList>
    </citation>
    <scope>NUCLEOTIDE SEQUENCE [LARGE SCALE GENOMIC DNA]</scope>
    <source>
        <strain evidence="2 3">JCM 10671</strain>
    </source>
</reference>
<feature type="transmembrane region" description="Helical" evidence="1">
    <location>
        <begin position="46"/>
        <end position="66"/>
    </location>
</feature>
<keyword evidence="3" id="KW-1185">Reference proteome</keyword>
<organism evidence="2 3">
    <name type="scientific">Sporichthya brevicatena</name>
    <dbReference type="NCBI Taxonomy" id="171442"/>
    <lineage>
        <taxon>Bacteria</taxon>
        <taxon>Bacillati</taxon>
        <taxon>Actinomycetota</taxon>
        <taxon>Actinomycetes</taxon>
        <taxon>Sporichthyales</taxon>
        <taxon>Sporichthyaceae</taxon>
        <taxon>Sporichthya</taxon>
    </lineage>
</organism>
<name>A0ABN1GIN8_9ACTN</name>
<gene>
    <name evidence="2" type="ORF">GCM10009547_12870</name>
</gene>
<keyword evidence="1" id="KW-1133">Transmembrane helix</keyword>
<evidence type="ECO:0000256" key="1">
    <source>
        <dbReference type="SAM" id="Phobius"/>
    </source>
</evidence>
<dbReference type="EMBL" id="BAAAHE010000008">
    <property type="protein sequence ID" value="GAA0612276.1"/>
    <property type="molecule type" value="Genomic_DNA"/>
</dbReference>
<comment type="caution">
    <text evidence="2">The sequence shown here is derived from an EMBL/GenBank/DDBJ whole genome shotgun (WGS) entry which is preliminary data.</text>
</comment>
<keyword evidence="1" id="KW-0812">Transmembrane</keyword>
<proteinExistence type="predicted"/>